<protein>
    <submittedName>
        <fullName evidence="1">Uncharacterized protein</fullName>
    </submittedName>
</protein>
<sequence length="58" mass="6476">LKLSISFTAAPPLHPQALLISDVVFGSFRSQVPWKFGGNILSCRLRCLLPWLVKIQIV</sequence>
<comment type="caution">
    <text evidence="1">The sequence shown here is derived from an EMBL/GenBank/DDBJ whole genome shotgun (WGS) entry which is preliminary data.</text>
</comment>
<gene>
    <name evidence="1" type="ORF">HAX54_002695</name>
</gene>
<dbReference type="EMBL" id="JACEIK010000112">
    <property type="protein sequence ID" value="MCD7449978.1"/>
    <property type="molecule type" value="Genomic_DNA"/>
</dbReference>
<evidence type="ECO:0000313" key="1">
    <source>
        <dbReference type="EMBL" id="MCD7449978.1"/>
    </source>
</evidence>
<feature type="non-terminal residue" evidence="1">
    <location>
        <position position="58"/>
    </location>
</feature>
<accession>A0ABS8RTG7</accession>
<keyword evidence="2" id="KW-1185">Reference proteome</keyword>
<name>A0ABS8RTG7_DATST</name>
<dbReference type="Proteomes" id="UP000823775">
    <property type="component" value="Unassembled WGS sequence"/>
</dbReference>
<feature type="non-terminal residue" evidence="1">
    <location>
        <position position="1"/>
    </location>
</feature>
<reference evidence="1 2" key="1">
    <citation type="journal article" date="2021" name="BMC Genomics">
        <title>Datura genome reveals duplications of psychoactive alkaloid biosynthetic genes and high mutation rate following tissue culture.</title>
        <authorList>
            <person name="Rajewski A."/>
            <person name="Carter-House D."/>
            <person name="Stajich J."/>
            <person name="Litt A."/>
        </authorList>
    </citation>
    <scope>NUCLEOTIDE SEQUENCE [LARGE SCALE GENOMIC DNA]</scope>
    <source>
        <strain evidence="1">AR-01</strain>
    </source>
</reference>
<evidence type="ECO:0000313" key="2">
    <source>
        <dbReference type="Proteomes" id="UP000823775"/>
    </source>
</evidence>
<organism evidence="1 2">
    <name type="scientific">Datura stramonium</name>
    <name type="common">Jimsonweed</name>
    <name type="synonym">Common thornapple</name>
    <dbReference type="NCBI Taxonomy" id="4076"/>
    <lineage>
        <taxon>Eukaryota</taxon>
        <taxon>Viridiplantae</taxon>
        <taxon>Streptophyta</taxon>
        <taxon>Embryophyta</taxon>
        <taxon>Tracheophyta</taxon>
        <taxon>Spermatophyta</taxon>
        <taxon>Magnoliopsida</taxon>
        <taxon>eudicotyledons</taxon>
        <taxon>Gunneridae</taxon>
        <taxon>Pentapetalae</taxon>
        <taxon>asterids</taxon>
        <taxon>lamiids</taxon>
        <taxon>Solanales</taxon>
        <taxon>Solanaceae</taxon>
        <taxon>Solanoideae</taxon>
        <taxon>Datureae</taxon>
        <taxon>Datura</taxon>
    </lineage>
</organism>
<proteinExistence type="predicted"/>